<name>A0A2G8SL70_9APHY</name>
<dbReference type="AlphaFoldDB" id="A0A2G8SL70"/>
<dbReference type="OrthoDB" id="2692137at2759"/>
<protein>
    <submittedName>
        <fullName evidence="1">Uncharacterized protein</fullName>
    </submittedName>
</protein>
<evidence type="ECO:0000313" key="2">
    <source>
        <dbReference type="Proteomes" id="UP000230002"/>
    </source>
</evidence>
<organism evidence="1 2">
    <name type="scientific">Ganoderma sinense ZZ0214-1</name>
    <dbReference type="NCBI Taxonomy" id="1077348"/>
    <lineage>
        <taxon>Eukaryota</taxon>
        <taxon>Fungi</taxon>
        <taxon>Dikarya</taxon>
        <taxon>Basidiomycota</taxon>
        <taxon>Agaricomycotina</taxon>
        <taxon>Agaricomycetes</taxon>
        <taxon>Polyporales</taxon>
        <taxon>Polyporaceae</taxon>
        <taxon>Ganoderma</taxon>
    </lineage>
</organism>
<keyword evidence="2" id="KW-1185">Reference proteome</keyword>
<dbReference type="EMBL" id="AYKW01000005">
    <property type="protein sequence ID" value="PIL34318.1"/>
    <property type="molecule type" value="Genomic_DNA"/>
</dbReference>
<dbReference type="Proteomes" id="UP000230002">
    <property type="component" value="Unassembled WGS sequence"/>
</dbReference>
<proteinExistence type="predicted"/>
<accession>A0A2G8SL70</accession>
<gene>
    <name evidence="1" type="ORF">GSI_03093</name>
</gene>
<evidence type="ECO:0000313" key="1">
    <source>
        <dbReference type="EMBL" id="PIL34318.1"/>
    </source>
</evidence>
<sequence length="516" mass="58167">MAIRTRLSVDPELNPVCFSHSIIAAWGPQDAFLVTSPNVAYIPEIIQGIVSVYLRDNGGFGKPDPLLWPQVYMSQYPYLTALPKGPKPHLRNTSPPSVSDSAIWAHPSSNHFVPLCNTPVRGFGRWSTEFLLALEPVVKDMASRARRYAPPLVAVNPKPLRQYEQQMTMAWLRLCHVSATYRDQVVQLAAVQRNWWLCSAFMTYYDLVSQPPSPDPLPVDYGLMGAWTSEPNEVQKLFSLGIPVWWVRASHIVGSDTRVRDFVAMASASQVSFPIAGSHIPIYQGLAGPHHLEVTFSIPSYMDLARIPTSIICDPDDYRAIARRDETLNDVHWPSAPPSVGPGCSKFASVRGAHMRRSSPYSVQRLEGSNFVHRSHARGRDKFHDPPHRWMPPPLLSWDRAMHAPDRSRVAKPTEGMWGYWIPEPALLLGGKDPARQHRYLLNWLRAQPVWLYMLQVPGSGAVKVRPQAWRDFLNGVPDDPNCFTRTGKRAYEIRQIFGRVFEEVELDASADGEVE</sequence>
<comment type="caution">
    <text evidence="1">The sequence shown here is derived from an EMBL/GenBank/DDBJ whole genome shotgun (WGS) entry which is preliminary data.</text>
</comment>
<reference evidence="1 2" key="1">
    <citation type="journal article" date="2015" name="Sci. Rep.">
        <title>Chromosome-level genome map provides insights into diverse defense mechanisms in the medicinal fungus Ganoderma sinense.</title>
        <authorList>
            <person name="Zhu Y."/>
            <person name="Xu J."/>
            <person name="Sun C."/>
            <person name="Zhou S."/>
            <person name="Xu H."/>
            <person name="Nelson D.R."/>
            <person name="Qian J."/>
            <person name="Song J."/>
            <person name="Luo H."/>
            <person name="Xiang L."/>
            <person name="Li Y."/>
            <person name="Xu Z."/>
            <person name="Ji A."/>
            <person name="Wang L."/>
            <person name="Lu S."/>
            <person name="Hayward A."/>
            <person name="Sun W."/>
            <person name="Li X."/>
            <person name="Schwartz D.C."/>
            <person name="Wang Y."/>
            <person name="Chen S."/>
        </authorList>
    </citation>
    <scope>NUCLEOTIDE SEQUENCE [LARGE SCALE GENOMIC DNA]</scope>
    <source>
        <strain evidence="1 2">ZZ0214-1</strain>
    </source>
</reference>